<feature type="active site" description="Nucleophile" evidence="4">
    <location>
        <position position="374"/>
    </location>
</feature>
<dbReference type="GO" id="GO:0008422">
    <property type="term" value="F:beta-glucosidase activity"/>
    <property type="evidence" value="ECO:0007669"/>
    <property type="project" value="TreeGrafter"/>
</dbReference>
<dbReference type="EC" id="3.2.1.85" evidence="6"/>
<dbReference type="PROSITE" id="PS00653">
    <property type="entry name" value="GLYCOSYL_HYDROL_F1_2"/>
    <property type="match status" value="1"/>
</dbReference>
<dbReference type="InterPro" id="IPR033132">
    <property type="entry name" value="GH_1_N_CS"/>
</dbReference>
<evidence type="ECO:0000313" key="8">
    <source>
        <dbReference type="Proteomes" id="UP000252797"/>
    </source>
</evidence>
<accession>A0A367CEQ1</accession>
<comment type="pathway">
    <text evidence="6">Carbohydrate metabolism; lactose degradation; D-galactose 6-phosphate and beta-D-glucose from lactose 6-phosphate: step 1/1.</text>
</comment>
<dbReference type="Gene3D" id="3.20.20.80">
    <property type="entry name" value="Glycosidases"/>
    <property type="match status" value="1"/>
</dbReference>
<dbReference type="PANTHER" id="PTHR10353:SF36">
    <property type="entry name" value="LP05116P"/>
    <property type="match status" value="1"/>
</dbReference>
<evidence type="ECO:0000256" key="5">
    <source>
        <dbReference type="RuleBase" id="RU004468"/>
    </source>
</evidence>
<dbReference type="FunFam" id="3.20.20.80:FF:000004">
    <property type="entry name" value="Beta-glucosidase 6-phospho-beta-glucosidase"/>
    <property type="match status" value="1"/>
</dbReference>
<keyword evidence="2 5" id="KW-0378">Hydrolase</keyword>
<protein>
    <recommendedName>
        <fullName evidence="6">6-phospho-beta-galactosidase</fullName>
        <ecNumber evidence="6">3.2.1.85</ecNumber>
    </recommendedName>
</protein>
<name>A0A367CEQ1_9ENTE</name>
<evidence type="ECO:0000256" key="2">
    <source>
        <dbReference type="ARBA" id="ARBA00022801"/>
    </source>
</evidence>
<dbReference type="GO" id="GO:0005829">
    <property type="term" value="C:cytosol"/>
    <property type="evidence" value="ECO:0007669"/>
    <property type="project" value="TreeGrafter"/>
</dbReference>
<comment type="catalytic activity">
    <reaction evidence="6">
        <text>a 6-phospho-beta-D-galactoside + H2O = D-galactose 6-phosphate + an alcohol</text>
        <dbReference type="Rhea" id="RHEA:24568"/>
        <dbReference type="ChEBI" id="CHEBI:15377"/>
        <dbReference type="ChEBI" id="CHEBI:30879"/>
        <dbReference type="ChEBI" id="CHEBI:58534"/>
        <dbReference type="ChEBI" id="CHEBI:91004"/>
        <dbReference type="EC" id="3.2.1.85"/>
    </reaction>
</comment>
<evidence type="ECO:0000256" key="4">
    <source>
        <dbReference type="PROSITE-ProRule" id="PRU10055"/>
    </source>
</evidence>
<dbReference type="RefSeq" id="WP_113845961.1">
    <property type="nucleotide sequence ID" value="NZ_LEPB01000004.1"/>
</dbReference>
<dbReference type="PROSITE" id="PS00572">
    <property type="entry name" value="GLYCOSYL_HYDROL_F1_1"/>
    <property type="match status" value="1"/>
</dbReference>
<dbReference type="UniPathway" id="UPA00542">
    <property type="reaction ID" value="UER00605"/>
</dbReference>
<dbReference type="PANTHER" id="PTHR10353">
    <property type="entry name" value="GLYCOSYL HYDROLASE"/>
    <property type="match status" value="1"/>
</dbReference>
<reference evidence="7 8" key="1">
    <citation type="submission" date="2015-06" db="EMBL/GenBank/DDBJ databases">
        <title>The Genome Sequence of Enterococcus durans 4EA1.</title>
        <authorList>
            <consortium name="The Broad Institute Genomics Platform"/>
            <consortium name="The Broad Institute Genome Sequencing Center for Infectious Disease"/>
            <person name="Earl A.M."/>
            <person name="Van Tyne D."/>
            <person name="Lebreton F."/>
            <person name="Saavedra J.T."/>
            <person name="Gilmore M.S."/>
            <person name="Manson Mcguire A."/>
            <person name="Clock S."/>
            <person name="Crupain M."/>
            <person name="Rangan U."/>
            <person name="Young S."/>
            <person name="Abouelleil A."/>
            <person name="Cao P."/>
            <person name="Chapman S.B."/>
            <person name="Griggs A."/>
            <person name="Priest M."/>
            <person name="Shea T."/>
            <person name="Wortman J."/>
            <person name="Nusbaum C."/>
            <person name="Birren B."/>
        </authorList>
    </citation>
    <scope>NUCLEOTIDE SEQUENCE [LARGE SCALE GENOMIC DNA]</scope>
    <source>
        <strain evidence="7 8">4EA1</strain>
    </source>
</reference>
<dbReference type="InterPro" id="IPR005928">
    <property type="entry name" value="6P-beta-galactosidase"/>
</dbReference>
<dbReference type="InterPro" id="IPR017853">
    <property type="entry name" value="GH"/>
</dbReference>
<dbReference type="EMBL" id="LEPB01000004">
    <property type="protein sequence ID" value="RCA11111.1"/>
    <property type="molecule type" value="Genomic_DNA"/>
</dbReference>
<dbReference type="Pfam" id="PF00232">
    <property type="entry name" value="Glyco_hydro_1"/>
    <property type="match status" value="1"/>
</dbReference>
<dbReference type="InterPro" id="IPR001360">
    <property type="entry name" value="Glyco_hydro_1"/>
</dbReference>
<gene>
    <name evidence="7" type="ORF">EA71_01866</name>
</gene>
<dbReference type="PRINTS" id="PR00131">
    <property type="entry name" value="GLHYDRLASE1"/>
</dbReference>
<dbReference type="GO" id="GO:0019512">
    <property type="term" value="P:lactose catabolic process via tagatose-6-phosphate"/>
    <property type="evidence" value="ECO:0007669"/>
    <property type="project" value="InterPro"/>
</dbReference>
<evidence type="ECO:0000256" key="3">
    <source>
        <dbReference type="ARBA" id="ARBA00023295"/>
    </source>
</evidence>
<dbReference type="InterPro" id="IPR018120">
    <property type="entry name" value="Glyco_hydro_1_AS"/>
</dbReference>
<sequence length="485" mass="55402">MHKFSEDFVFGAATAAYQAEGGIDEGNRGENYWDSYLKESGSYDPSVASDFYHQYEDDLRLSQQFGVNGIRISIAWSRIFPTGSGEIDPSGVLFYHQVLDACIKNGIVPFVTLHHFDTPKKQFEKGDWLSSEMIDDYVAFASFCFTEYGDKVTRWITINEPWSVVAGQYIIGHFPPNLKYQVGKAVQAMHNMMVAHARVVKSYKNGHPKGEIGIVHILESKYSLTTSKEDKEAAEREHILANQFLLDATFKGKYSEETIRVIHSILQKNGAELFITEKDLADLEEAAGLVDFLGVNYYASHFLKSYDGESKIQHNGIGEKGSSVFALTGIGERVTNPDIPTTDWDWPIFPQGLEEMLVYIKKNYSNYKKIYVTENGLGNKDTLINGTVIDDDRIAYIKVHLSAILRAMDQGVKIKGYFVWSLFDLFSWTNGYTKRYGLFYVDFDTQQRFPKKSAYWYKKISEEKKLDGDNEIEREEIDESGDWFR</sequence>
<comment type="caution">
    <text evidence="7">The sequence shown here is derived from an EMBL/GenBank/DDBJ whole genome shotgun (WGS) entry which is preliminary data.</text>
</comment>
<dbReference type="GO" id="GO:0033920">
    <property type="term" value="F:6-phospho-beta-galactosidase activity"/>
    <property type="evidence" value="ECO:0007669"/>
    <property type="project" value="UniProtKB-EC"/>
</dbReference>
<evidence type="ECO:0000256" key="6">
    <source>
        <dbReference type="RuleBase" id="RU004469"/>
    </source>
</evidence>
<keyword evidence="3 5" id="KW-0326">Glycosidase</keyword>
<comment type="similarity">
    <text evidence="1">Belongs to the glycosyl hydrolase 1 family.</text>
</comment>
<proteinExistence type="inferred from homology"/>
<evidence type="ECO:0000313" key="7">
    <source>
        <dbReference type="EMBL" id="RCA11111.1"/>
    </source>
</evidence>
<dbReference type="AlphaFoldDB" id="A0A367CEQ1"/>
<dbReference type="NCBIfam" id="TIGR01233">
    <property type="entry name" value="lacG"/>
    <property type="match status" value="1"/>
</dbReference>
<dbReference type="NCBIfam" id="NF010036">
    <property type="entry name" value="PRK13511.1"/>
    <property type="match status" value="1"/>
</dbReference>
<evidence type="ECO:0000256" key="1">
    <source>
        <dbReference type="ARBA" id="ARBA00010838"/>
    </source>
</evidence>
<dbReference type="Proteomes" id="UP000252797">
    <property type="component" value="Unassembled WGS sequence"/>
</dbReference>
<organism evidence="7 8">
    <name type="scientific">Enterococcus durans</name>
    <dbReference type="NCBI Taxonomy" id="53345"/>
    <lineage>
        <taxon>Bacteria</taxon>
        <taxon>Bacillati</taxon>
        <taxon>Bacillota</taxon>
        <taxon>Bacilli</taxon>
        <taxon>Lactobacillales</taxon>
        <taxon>Enterococcaceae</taxon>
        <taxon>Enterococcus</taxon>
    </lineage>
</organism>
<dbReference type="SUPFAM" id="SSF51445">
    <property type="entry name" value="(Trans)glycosidases"/>
    <property type="match status" value="1"/>
</dbReference>